<dbReference type="GO" id="GO:0000340">
    <property type="term" value="F:RNA 7-methylguanosine cap binding"/>
    <property type="evidence" value="ECO:0007669"/>
    <property type="project" value="InterPro"/>
</dbReference>
<dbReference type="InterPro" id="IPR019416">
    <property type="entry name" value="NCBP3"/>
</dbReference>
<dbReference type="RefSeq" id="XP_018288929.1">
    <property type="nucleotide sequence ID" value="XM_018432012.1"/>
</dbReference>
<evidence type="ECO:0000313" key="3">
    <source>
        <dbReference type="Proteomes" id="UP000077315"/>
    </source>
</evidence>
<dbReference type="PANTHER" id="PTHR16291:SF0">
    <property type="entry name" value="NUCLEAR CAP-BINDING PROTEIN SUBUNIT 3"/>
    <property type="match status" value="1"/>
</dbReference>
<dbReference type="Pfam" id="PF10309">
    <property type="entry name" value="NCBP3"/>
    <property type="match status" value="1"/>
</dbReference>
<feature type="compositionally biased region" description="Low complexity" evidence="1">
    <location>
        <begin position="173"/>
        <end position="184"/>
    </location>
</feature>
<dbReference type="VEuPathDB" id="FungiDB:PHYBLDRAFT_148110"/>
<proteinExistence type="predicted"/>
<accession>A0A167LQ90</accession>
<sequence>MTDAVETMEIDSILEEDLLGTDLDNAIQDDLNLVESTEKTHPEQDLSTLDTTRQEAIFLQGVDEMSTEDIWEYCSGLPLSKVEWIDDSHCNLVFSSEEEAIKAAHDLVSFPLAEDETLSTTRLRKAKIYTRSKDGENFESLQIRCATMDDIKIQGAGNYSRYYLLHGTDSSIRRQQQQQRSTSSNKRTAPVRKTDEEGNPLPITSRLGERRTDQPQRERVDRRTEYRDVRGEGRRRERRERGVGGESVLSRLGARISSNTGPDDNDRYPAWQRRQRSSRRRRSMSPVRSTEPDGDSTAEKGLDCLSESLRGRLGTKKTS</sequence>
<dbReference type="GeneID" id="28992918"/>
<feature type="compositionally biased region" description="Basic residues" evidence="1">
    <location>
        <begin position="273"/>
        <end position="283"/>
    </location>
</feature>
<dbReference type="Proteomes" id="UP000077315">
    <property type="component" value="Unassembled WGS sequence"/>
</dbReference>
<evidence type="ECO:0000313" key="2">
    <source>
        <dbReference type="EMBL" id="OAD70889.1"/>
    </source>
</evidence>
<protein>
    <submittedName>
        <fullName evidence="2">Uncharacterized protein</fullName>
    </submittedName>
</protein>
<dbReference type="AlphaFoldDB" id="A0A167LQ90"/>
<gene>
    <name evidence="2" type="ORF">PHYBLDRAFT_148110</name>
</gene>
<feature type="compositionally biased region" description="Basic and acidic residues" evidence="1">
    <location>
        <begin position="207"/>
        <end position="243"/>
    </location>
</feature>
<dbReference type="PANTHER" id="PTHR16291">
    <property type="entry name" value="NUCLEAR CAP-BINDING PROTEIN SUBUNIT 3"/>
    <property type="match status" value="1"/>
</dbReference>
<dbReference type="EMBL" id="KV440987">
    <property type="protein sequence ID" value="OAD70889.1"/>
    <property type="molecule type" value="Genomic_DNA"/>
</dbReference>
<dbReference type="OrthoDB" id="422106at2759"/>
<dbReference type="GO" id="GO:0005634">
    <property type="term" value="C:nucleus"/>
    <property type="evidence" value="ECO:0007669"/>
    <property type="project" value="TreeGrafter"/>
</dbReference>
<reference evidence="3" key="1">
    <citation type="submission" date="2015-06" db="EMBL/GenBank/DDBJ databases">
        <title>Expansion of signal transduction pathways in fungi by whole-genome duplication.</title>
        <authorList>
            <consortium name="DOE Joint Genome Institute"/>
            <person name="Corrochano L.M."/>
            <person name="Kuo A."/>
            <person name="Marcet-Houben M."/>
            <person name="Polaino S."/>
            <person name="Salamov A."/>
            <person name="Villalobos J.M."/>
            <person name="Alvarez M.I."/>
            <person name="Avalos J."/>
            <person name="Benito E.P."/>
            <person name="Benoit I."/>
            <person name="Burger G."/>
            <person name="Camino L.P."/>
            <person name="Canovas D."/>
            <person name="Cerda-Olmedo E."/>
            <person name="Cheng J.-F."/>
            <person name="Dominguez A."/>
            <person name="Elias M."/>
            <person name="Eslava A.P."/>
            <person name="Glaser F."/>
            <person name="Grimwood J."/>
            <person name="Gutierrez G."/>
            <person name="Heitman J."/>
            <person name="Henrissat B."/>
            <person name="Iturriaga E.A."/>
            <person name="Lang B.F."/>
            <person name="Lavin J.L."/>
            <person name="Lee S."/>
            <person name="Li W."/>
            <person name="Lindquist E."/>
            <person name="Lopez-Garcia S."/>
            <person name="Luque E.M."/>
            <person name="Marcos A.T."/>
            <person name="Martin J."/>
            <person name="McCluskey K."/>
            <person name="Medina H.R."/>
            <person name="Miralles-Duran A."/>
            <person name="Miyazaki A."/>
            <person name="Munoz-Torres E."/>
            <person name="Oguiza J.A."/>
            <person name="Ohm R."/>
            <person name="Olmedo M."/>
            <person name="Orejas M."/>
            <person name="Ortiz-Castellanos L."/>
            <person name="Pisabarro A.G."/>
            <person name="Rodriguez-Romero J."/>
            <person name="Ruiz-Herrera J."/>
            <person name="Ruiz-Vazquez R."/>
            <person name="Sanz C."/>
            <person name="Schackwitz W."/>
            <person name="Schmutz J."/>
            <person name="Shahriari M."/>
            <person name="Shelest E."/>
            <person name="Silva-Franco F."/>
            <person name="Soanes D."/>
            <person name="Syed K."/>
            <person name="Tagua V.G."/>
            <person name="Talbot N.J."/>
            <person name="Thon M."/>
            <person name="De vries R.P."/>
            <person name="Wiebenga A."/>
            <person name="Yadav J.S."/>
            <person name="Braun E.L."/>
            <person name="Baker S."/>
            <person name="Garre V."/>
            <person name="Horwitz B."/>
            <person name="Torres-Martinez S."/>
            <person name="Idnurm A."/>
            <person name="Herrera-Estrella A."/>
            <person name="Gabaldon T."/>
            <person name="Grigoriev I.V."/>
        </authorList>
    </citation>
    <scope>NUCLEOTIDE SEQUENCE [LARGE SCALE GENOMIC DNA]</scope>
    <source>
        <strain evidence="3">NRRL 1555(-)</strain>
    </source>
</reference>
<evidence type="ECO:0000256" key="1">
    <source>
        <dbReference type="SAM" id="MobiDB-lite"/>
    </source>
</evidence>
<organism evidence="2 3">
    <name type="scientific">Phycomyces blakesleeanus (strain ATCC 8743b / DSM 1359 / FGSC 10004 / NBRC 33097 / NRRL 1555)</name>
    <dbReference type="NCBI Taxonomy" id="763407"/>
    <lineage>
        <taxon>Eukaryota</taxon>
        <taxon>Fungi</taxon>
        <taxon>Fungi incertae sedis</taxon>
        <taxon>Mucoromycota</taxon>
        <taxon>Mucoromycotina</taxon>
        <taxon>Mucoromycetes</taxon>
        <taxon>Mucorales</taxon>
        <taxon>Phycomycetaceae</taxon>
        <taxon>Phycomyces</taxon>
    </lineage>
</organism>
<feature type="region of interest" description="Disordered" evidence="1">
    <location>
        <begin position="171"/>
        <end position="319"/>
    </location>
</feature>
<name>A0A167LQ90_PHYB8</name>
<dbReference type="STRING" id="763407.A0A167LQ90"/>
<dbReference type="InParanoid" id="A0A167LQ90"/>
<dbReference type="GO" id="GO:0003729">
    <property type="term" value="F:mRNA binding"/>
    <property type="evidence" value="ECO:0007669"/>
    <property type="project" value="InterPro"/>
</dbReference>
<keyword evidence="3" id="KW-1185">Reference proteome</keyword>